<comment type="caution">
    <text evidence="2">The sequence shown here is derived from an EMBL/GenBank/DDBJ whole genome shotgun (WGS) entry which is preliminary data.</text>
</comment>
<dbReference type="RefSeq" id="WP_129255508.1">
    <property type="nucleotide sequence ID" value="NZ_SAXA01000017.1"/>
</dbReference>
<evidence type="ECO:0008006" key="4">
    <source>
        <dbReference type="Google" id="ProtNLM"/>
    </source>
</evidence>
<reference evidence="2 3" key="1">
    <citation type="submission" date="2019-01" db="EMBL/GenBank/DDBJ databases">
        <title>Ancylomarina salipaludis sp. nov., isolated from a salt marsh.</title>
        <authorList>
            <person name="Yoon J.-H."/>
        </authorList>
    </citation>
    <scope>NUCLEOTIDE SEQUENCE [LARGE SCALE GENOMIC DNA]</scope>
    <source>
        <strain evidence="2 3">SHSM-M15</strain>
    </source>
</reference>
<sequence>MKKLLFIVVIIITMFTACSEDKDAEIKPEVKLNKVSFTTNTLSSNVTETKSGVVLPIYDYLLFKQDGTFVKTIQFTTGTIADELPAGDYTVTLIGHDYDRATFSTAGDYIDCYWNLGFASISYTGIFKGKVDFTIVDNESSAVAIDLTRISCALALNLTDVQEGYIEVELQNMPFCYWMGMRGAEGAYRFSYSEGAQGSSQFLAPQLVNDSPYLATVKLSLYQNSTLVKVKTVNDVPLKANCTTTITGEFLKDDATTTKNSVFDIVVNEDWEDPITVNI</sequence>
<dbReference type="PROSITE" id="PS51257">
    <property type="entry name" value="PROKAR_LIPOPROTEIN"/>
    <property type="match status" value="1"/>
</dbReference>
<evidence type="ECO:0000256" key="1">
    <source>
        <dbReference type="SAM" id="SignalP"/>
    </source>
</evidence>
<gene>
    <name evidence="2" type="ORF">EO244_15035</name>
</gene>
<dbReference type="AlphaFoldDB" id="A0A4Q1JIF5"/>
<keyword evidence="1" id="KW-0732">Signal</keyword>
<accession>A0A4Q1JIF5</accession>
<protein>
    <recommendedName>
        <fullName evidence="4">DUF4493 domain-containing protein</fullName>
    </recommendedName>
</protein>
<keyword evidence="3" id="KW-1185">Reference proteome</keyword>
<dbReference type="OrthoDB" id="797558at2"/>
<evidence type="ECO:0000313" key="2">
    <source>
        <dbReference type="EMBL" id="RXQ88840.1"/>
    </source>
</evidence>
<proteinExistence type="predicted"/>
<organism evidence="2 3">
    <name type="scientific">Ancylomarina salipaludis</name>
    <dbReference type="NCBI Taxonomy" id="2501299"/>
    <lineage>
        <taxon>Bacteria</taxon>
        <taxon>Pseudomonadati</taxon>
        <taxon>Bacteroidota</taxon>
        <taxon>Bacteroidia</taxon>
        <taxon>Marinilabiliales</taxon>
        <taxon>Marinifilaceae</taxon>
        <taxon>Ancylomarina</taxon>
    </lineage>
</organism>
<name>A0A4Q1JIF5_9BACT</name>
<dbReference type="EMBL" id="SAXA01000017">
    <property type="protein sequence ID" value="RXQ88840.1"/>
    <property type="molecule type" value="Genomic_DNA"/>
</dbReference>
<dbReference type="Proteomes" id="UP000289703">
    <property type="component" value="Unassembled WGS sequence"/>
</dbReference>
<evidence type="ECO:0000313" key="3">
    <source>
        <dbReference type="Proteomes" id="UP000289703"/>
    </source>
</evidence>
<feature type="chain" id="PRO_5020312477" description="DUF4493 domain-containing protein" evidence="1">
    <location>
        <begin position="20"/>
        <end position="279"/>
    </location>
</feature>
<feature type="signal peptide" evidence="1">
    <location>
        <begin position="1"/>
        <end position="19"/>
    </location>
</feature>